<organism evidence="1">
    <name type="scientific">marine sediment metagenome</name>
    <dbReference type="NCBI Taxonomy" id="412755"/>
    <lineage>
        <taxon>unclassified sequences</taxon>
        <taxon>metagenomes</taxon>
        <taxon>ecological metagenomes</taxon>
    </lineage>
</organism>
<accession>A0A0F9E7G2</accession>
<name>A0A0F9E7G2_9ZZZZ</name>
<protein>
    <submittedName>
        <fullName evidence="1">Uncharacterized protein</fullName>
    </submittedName>
</protein>
<evidence type="ECO:0000313" key="1">
    <source>
        <dbReference type="EMBL" id="KKL69929.1"/>
    </source>
</evidence>
<gene>
    <name evidence="1" type="ORF">LCGC14_2110010</name>
</gene>
<comment type="caution">
    <text evidence="1">The sequence shown here is derived from an EMBL/GenBank/DDBJ whole genome shotgun (WGS) entry which is preliminary data.</text>
</comment>
<reference evidence="1" key="1">
    <citation type="journal article" date="2015" name="Nature">
        <title>Complex archaea that bridge the gap between prokaryotes and eukaryotes.</title>
        <authorList>
            <person name="Spang A."/>
            <person name="Saw J.H."/>
            <person name="Jorgensen S.L."/>
            <person name="Zaremba-Niedzwiedzka K."/>
            <person name="Martijn J."/>
            <person name="Lind A.E."/>
            <person name="van Eijk R."/>
            <person name="Schleper C."/>
            <person name="Guy L."/>
            <person name="Ettema T.J."/>
        </authorList>
    </citation>
    <scope>NUCLEOTIDE SEQUENCE</scope>
</reference>
<feature type="non-terminal residue" evidence="1">
    <location>
        <position position="1"/>
    </location>
</feature>
<sequence length="434" mass="49207">GTIDTIGNVIKRLDKVFAELPSKFENKFDSCSTWWEACLLFNDMFNNRSSSSHALSSLANSSKFNLEWNGKKLKSHFTFEGKDVGGTFRMVKFERNRFGGRAQSLSADHSGNWKFRASTESKFFFDDIGRGAHSRIKNWIESGDLDKVTKVYLVKTDDPKDLDLFIGFMGDIKLTAVSTLPKPVRQSTASNGNNHSPQCKVWVWDYEGNAKENWSQSKHKLRGGGIYVTLRRFKVLKAGGTMMDLSHQYRLYQQAGLIDASTPIYGLQPRNAKAVADNPKWINLEDHVRTQLKSVLKAPALANKIANAECFREFDLRGQFSNNDSRFTTIDNTWDNLADTSLFKKFIVAYEHMSNESTDGLSVITRVAQELGCTIPTGTPEHDLDLLWKDLLVTYPMFEFLSATSGYYGRNEIDWNDDMLGSLVQYINRIDEAV</sequence>
<dbReference type="EMBL" id="LAZR01026054">
    <property type="protein sequence ID" value="KKL69929.1"/>
    <property type="molecule type" value="Genomic_DNA"/>
</dbReference>
<proteinExistence type="predicted"/>
<dbReference type="AlphaFoldDB" id="A0A0F9E7G2"/>